<gene>
    <name evidence="1" type="ORF">KY290_021813</name>
</gene>
<dbReference type="Proteomes" id="UP000826656">
    <property type="component" value="Unassembled WGS sequence"/>
</dbReference>
<protein>
    <submittedName>
        <fullName evidence="1">Uncharacterized protein</fullName>
    </submittedName>
</protein>
<keyword evidence="2" id="KW-1185">Reference proteome</keyword>
<organism evidence="1 2">
    <name type="scientific">Solanum tuberosum</name>
    <name type="common">Potato</name>
    <dbReference type="NCBI Taxonomy" id="4113"/>
    <lineage>
        <taxon>Eukaryota</taxon>
        <taxon>Viridiplantae</taxon>
        <taxon>Streptophyta</taxon>
        <taxon>Embryophyta</taxon>
        <taxon>Tracheophyta</taxon>
        <taxon>Spermatophyta</taxon>
        <taxon>Magnoliopsida</taxon>
        <taxon>eudicotyledons</taxon>
        <taxon>Gunneridae</taxon>
        <taxon>Pentapetalae</taxon>
        <taxon>asterids</taxon>
        <taxon>lamiids</taxon>
        <taxon>Solanales</taxon>
        <taxon>Solanaceae</taxon>
        <taxon>Solanoideae</taxon>
        <taxon>Solaneae</taxon>
        <taxon>Solanum</taxon>
    </lineage>
</organism>
<sequence length="62" mass="7300">MTKLVLVTLRGRVEEVGDSRKRKRINEFKRVEKAVDYSDWFSHPCAQKAGRVWFECSSIGWI</sequence>
<dbReference type="EMBL" id="JAIVGD010000015">
    <property type="protein sequence ID" value="KAH0758320.1"/>
    <property type="molecule type" value="Genomic_DNA"/>
</dbReference>
<evidence type="ECO:0000313" key="2">
    <source>
        <dbReference type="Proteomes" id="UP000826656"/>
    </source>
</evidence>
<reference evidence="1 2" key="1">
    <citation type="journal article" date="2021" name="bioRxiv">
        <title>Chromosome-scale and haplotype-resolved genome assembly of a tetraploid potato cultivar.</title>
        <authorList>
            <person name="Sun H."/>
            <person name="Jiao W.-B."/>
            <person name="Krause K."/>
            <person name="Campoy J.A."/>
            <person name="Goel M."/>
            <person name="Folz-Donahue K."/>
            <person name="Kukat C."/>
            <person name="Huettel B."/>
            <person name="Schneeberger K."/>
        </authorList>
    </citation>
    <scope>NUCLEOTIDE SEQUENCE [LARGE SCALE GENOMIC DNA]</scope>
    <source>
        <strain evidence="1">SolTubOtavaFocal</strain>
        <tissue evidence="1">Leaves</tissue>
    </source>
</reference>
<comment type="caution">
    <text evidence="1">The sequence shown here is derived from an EMBL/GenBank/DDBJ whole genome shotgun (WGS) entry which is preliminary data.</text>
</comment>
<accession>A0ABQ7V5Q4</accession>
<proteinExistence type="predicted"/>
<evidence type="ECO:0000313" key="1">
    <source>
        <dbReference type="EMBL" id="KAH0758320.1"/>
    </source>
</evidence>
<name>A0ABQ7V5Q4_SOLTU</name>